<evidence type="ECO:0000259" key="8">
    <source>
        <dbReference type="PROSITE" id="PS51078"/>
    </source>
</evidence>
<dbReference type="SUPFAM" id="SSF55781">
    <property type="entry name" value="GAF domain-like"/>
    <property type="match status" value="1"/>
</dbReference>
<evidence type="ECO:0000256" key="4">
    <source>
        <dbReference type="ARBA" id="ARBA00023163"/>
    </source>
</evidence>
<dbReference type="FunFam" id="1.10.10.10:FF:000056">
    <property type="entry name" value="IclR family transcriptional regulator"/>
    <property type="match status" value="1"/>
</dbReference>
<reference evidence="9 10" key="1">
    <citation type="submission" date="2018-11" db="EMBL/GenBank/DDBJ databases">
        <title>Microbial catabolism of amino acid.</title>
        <authorList>
            <person name="Hibi M."/>
            <person name="Ogawa J."/>
        </authorList>
    </citation>
    <scope>NUCLEOTIDE SEQUENCE [LARGE SCALE GENOMIC DNA]</scope>
    <source>
        <strain evidence="9 10">C31-06</strain>
    </source>
</reference>
<dbReference type="RefSeq" id="WP_192582168.1">
    <property type="nucleotide sequence ID" value="NZ_BHYM01000110.1"/>
</dbReference>
<dbReference type="GO" id="GO:0006071">
    <property type="term" value="P:glycerol metabolic process"/>
    <property type="evidence" value="ECO:0007669"/>
    <property type="project" value="UniProtKB-KW"/>
</dbReference>
<dbReference type="InterPro" id="IPR029016">
    <property type="entry name" value="GAF-like_dom_sf"/>
</dbReference>
<dbReference type="PROSITE" id="PS51078">
    <property type="entry name" value="ICLR_ED"/>
    <property type="match status" value="1"/>
</dbReference>
<dbReference type="InterPro" id="IPR005471">
    <property type="entry name" value="Tscrpt_reg_IclR_N"/>
</dbReference>
<dbReference type="InterPro" id="IPR050707">
    <property type="entry name" value="HTH_MetabolicPath_Reg"/>
</dbReference>
<evidence type="ECO:0000256" key="5">
    <source>
        <dbReference type="ARBA" id="ARBA00058938"/>
    </source>
</evidence>
<protein>
    <recommendedName>
        <fullName evidence="6">Glycerol operon regulatory protein</fullName>
    </recommendedName>
</protein>
<dbReference type="SUPFAM" id="SSF46785">
    <property type="entry name" value="Winged helix' DNA-binding domain"/>
    <property type="match status" value="1"/>
</dbReference>
<dbReference type="Gene3D" id="1.10.10.10">
    <property type="entry name" value="Winged helix-like DNA-binding domain superfamily/Winged helix DNA-binding domain"/>
    <property type="match status" value="1"/>
</dbReference>
<dbReference type="Pfam" id="PF09339">
    <property type="entry name" value="HTH_IclR"/>
    <property type="match status" value="1"/>
</dbReference>
<organism evidence="9 10">
    <name type="scientific">Rhodococcus wratislaviensis</name>
    <name type="common">Tsukamurella wratislaviensis</name>
    <dbReference type="NCBI Taxonomy" id="44752"/>
    <lineage>
        <taxon>Bacteria</taxon>
        <taxon>Bacillati</taxon>
        <taxon>Actinomycetota</taxon>
        <taxon>Actinomycetes</taxon>
        <taxon>Mycobacteriales</taxon>
        <taxon>Nocardiaceae</taxon>
        <taxon>Rhodococcus</taxon>
    </lineage>
</organism>
<dbReference type="PANTHER" id="PTHR30136:SF2">
    <property type="entry name" value="TRANSCRIPTIONAL REGULATOR ICLR"/>
    <property type="match status" value="1"/>
</dbReference>
<dbReference type="AlphaFoldDB" id="A0A402CMH7"/>
<dbReference type="GO" id="GO:0003677">
    <property type="term" value="F:DNA binding"/>
    <property type="evidence" value="ECO:0007669"/>
    <property type="project" value="UniProtKB-KW"/>
</dbReference>
<sequence>MLGTVTKAGKVLDLFTATSPEWGVREVADRLQIPKSSAHALLATLSDIGLVRRLAEGRYRLGWRIVELNRTLIDSTDLLTAARPQLGYLADQLRATVQVAALREDAVIVLDKVVGAGISDFSASAVGRAVPIHCSALGKVLLAQLDVCRVDTIVERHGLEKRTARTITSSSRFRAELEAVRLRGCGYDIEESTGRQCCVAAPVRDAVGDVYAAISITLPLHPFRRNPEMVRRAVQRAAAGVSKSSCPVVQRHVGGAS</sequence>
<evidence type="ECO:0000256" key="3">
    <source>
        <dbReference type="ARBA" id="ARBA00023125"/>
    </source>
</evidence>
<dbReference type="Pfam" id="PF01614">
    <property type="entry name" value="IclR_C"/>
    <property type="match status" value="1"/>
</dbReference>
<evidence type="ECO:0000313" key="10">
    <source>
        <dbReference type="Proteomes" id="UP000287519"/>
    </source>
</evidence>
<keyword evidence="10" id="KW-1185">Reference proteome</keyword>
<dbReference type="GO" id="GO:0045892">
    <property type="term" value="P:negative regulation of DNA-templated transcription"/>
    <property type="evidence" value="ECO:0007669"/>
    <property type="project" value="TreeGrafter"/>
</dbReference>
<dbReference type="PROSITE" id="PS51077">
    <property type="entry name" value="HTH_ICLR"/>
    <property type="match status" value="1"/>
</dbReference>
<keyword evidence="1" id="KW-0319">Glycerol metabolism</keyword>
<dbReference type="Gene3D" id="3.30.450.40">
    <property type="match status" value="1"/>
</dbReference>
<dbReference type="EMBL" id="BHYM01000110">
    <property type="protein sequence ID" value="GCE44837.1"/>
    <property type="molecule type" value="Genomic_DNA"/>
</dbReference>
<feature type="domain" description="HTH iclR-type" evidence="7">
    <location>
        <begin position="2"/>
        <end position="63"/>
    </location>
</feature>
<keyword evidence="2" id="KW-0805">Transcription regulation</keyword>
<dbReference type="InterPro" id="IPR036390">
    <property type="entry name" value="WH_DNA-bd_sf"/>
</dbReference>
<comment type="caution">
    <text evidence="9">The sequence shown here is derived from an EMBL/GenBank/DDBJ whole genome shotgun (WGS) entry which is preliminary data.</text>
</comment>
<accession>A0A402CMH7</accession>
<proteinExistence type="predicted"/>
<name>A0A402CMH7_RHOWR</name>
<evidence type="ECO:0000313" key="9">
    <source>
        <dbReference type="EMBL" id="GCE44837.1"/>
    </source>
</evidence>
<dbReference type="Proteomes" id="UP000287519">
    <property type="component" value="Unassembled WGS sequence"/>
</dbReference>
<dbReference type="SMART" id="SM00346">
    <property type="entry name" value="HTH_ICLR"/>
    <property type="match status" value="1"/>
</dbReference>
<evidence type="ECO:0000256" key="6">
    <source>
        <dbReference type="ARBA" id="ARBA00070406"/>
    </source>
</evidence>
<comment type="function">
    <text evidence="5">May be an activator protein for the gylABX operon.</text>
</comment>
<dbReference type="InterPro" id="IPR036388">
    <property type="entry name" value="WH-like_DNA-bd_sf"/>
</dbReference>
<evidence type="ECO:0000259" key="7">
    <source>
        <dbReference type="PROSITE" id="PS51077"/>
    </source>
</evidence>
<keyword evidence="3" id="KW-0238">DNA-binding</keyword>
<evidence type="ECO:0000256" key="1">
    <source>
        <dbReference type="ARBA" id="ARBA00022798"/>
    </source>
</evidence>
<feature type="domain" description="IclR-ED" evidence="8">
    <location>
        <begin position="64"/>
        <end position="255"/>
    </location>
</feature>
<dbReference type="GO" id="GO:0003700">
    <property type="term" value="F:DNA-binding transcription factor activity"/>
    <property type="evidence" value="ECO:0007669"/>
    <property type="project" value="TreeGrafter"/>
</dbReference>
<gene>
    <name evidence="9" type="ORF">Rhow_000463</name>
</gene>
<keyword evidence="4" id="KW-0804">Transcription</keyword>
<dbReference type="PANTHER" id="PTHR30136">
    <property type="entry name" value="HELIX-TURN-HELIX TRANSCRIPTIONAL REGULATOR, ICLR FAMILY"/>
    <property type="match status" value="1"/>
</dbReference>
<evidence type="ECO:0000256" key="2">
    <source>
        <dbReference type="ARBA" id="ARBA00023015"/>
    </source>
</evidence>
<dbReference type="InterPro" id="IPR014757">
    <property type="entry name" value="Tscrpt_reg_IclR_C"/>
</dbReference>